<dbReference type="OrthoDB" id="2611327at2759"/>
<keyword evidence="4" id="KW-1185">Reference proteome</keyword>
<evidence type="ECO:0000313" key="4">
    <source>
        <dbReference type="Proteomes" id="UP000076078"/>
    </source>
</evidence>
<gene>
    <name evidence="3" type="ORF">DLAC_05944</name>
</gene>
<organism evidence="3 4">
    <name type="scientific">Tieghemostelium lacteum</name>
    <name type="common">Slime mold</name>
    <name type="synonym">Dictyostelium lacteum</name>
    <dbReference type="NCBI Taxonomy" id="361077"/>
    <lineage>
        <taxon>Eukaryota</taxon>
        <taxon>Amoebozoa</taxon>
        <taxon>Evosea</taxon>
        <taxon>Eumycetozoa</taxon>
        <taxon>Dictyostelia</taxon>
        <taxon>Dictyosteliales</taxon>
        <taxon>Raperosteliaceae</taxon>
        <taxon>Tieghemostelium</taxon>
    </lineage>
</organism>
<evidence type="ECO:0000259" key="2">
    <source>
        <dbReference type="Pfam" id="PF26633"/>
    </source>
</evidence>
<proteinExistence type="predicted"/>
<dbReference type="InterPro" id="IPR058519">
    <property type="entry name" value="DUF8206"/>
</dbReference>
<accession>A0A151ZH32</accession>
<comment type="caution">
    <text evidence="3">The sequence shown here is derived from an EMBL/GenBank/DDBJ whole genome shotgun (WGS) entry which is preliminary data.</text>
</comment>
<reference evidence="3 4" key="1">
    <citation type="submission" date="2015-12" db="EMBL/GenBank/DDBJ databases">
        <title>Dictyostelia acquired genes for synthesis and detection of signals that induce cell-type specialization by lateral gene transfer from prokaryotes.</title>
        <authorList>
            <person name="Gloeckner G."/>
            <person name="Schaap P."/>
        </authorList>
    </citation>
    <scope>NUCLEOTIDE SEQUENCE [LARGE SCALE GENOMIC DNA]</scope>
    <source>
        <strain evidence="3 4">TK</strain>
    </source>
</reference>
<sequence length="467" mass="52418">MSAAEQAKSLTAIILVINGTISRLTINLENVINRLKGSIPDSLIENIFVLLTHCHPADSNFEKDSLTIPIKPENFYYMNNSAFSTDPKTWDKDRKFHLNQQMEISFGVMNNILKAISSATPKSTEDFKKMIKLRFKIRSTLHEAQVDIMNLQNLQDSICIYEAQLEKAKIDKETFKEFTVTKTITKTELVPAPYHSTICSTCNFVCHDHCGLQEISTKGDNSFRTCAAMNGENNCKECSGCSYTVHYHDKKKMETYETTIMEELEDLKNKYLSSVKDSDEAEKNISSVKDAKLIIDGALNRMAEDTIDSCIQLKKLCSGFNLVNELNITLKQLEMEALKHTSLDARNTADNIIRSITEMVNQLSQGQTTSKPGLMNSNNLMGKKTIEPNSNKHSKPEPLLKLESTESEMELVSDLESGSEPESESESESESELESSSASTIVGNHNFDNFTFMNIKNSTKDNSILFA</sequence>
<feature type="region of interest" description="Disordered" evidence="1">
    <location>
        <begin position="363"/>
        <end position="441"/>
    </location>
</feature>
<evidence type="ECO:0000313" key="3">
    <source>
        <dbReference type="EMBL" id="KYQ93282.1"/>
    </source>
</evidence>
<feature type="compositionally biased region" description="Polar residues" evidence="1">
    <location>
        <begin position="363"/>
        <end position="380"/>
    </location>
</feature>
<dbReference type="Pfam" id="PF26633">
    <property type="entry name" value="DUF8206"/>
    <property type="match status" value="1"/>
</dbReference>
<name>A0A151ZH32_TIELA</name>
<evidence type="ECO:0000256" key="1">
    <source>
        <dbReference type="SAM" id="MobiDB-lite"/>
    </source>
</evidence>
<feature type="compositionally biased region" description="Acidic residues" evidence="1">
    <location>
        <begin position="405"/>
        <end position="433"/>
    </location>
</feature>
<dbReference type="EMBL" id="LODT01000028">
    <property type="protein sequence ID" value="KYQ93282.1"/>
    <property type="molecule type" value="Genomic_DNA"/>
</dbReference>
<dbReference type="AlphaFoldDB" id="A0A151ZH32"/>
<feature type="compositionally biased region" description="Basic and acidic residues" evidence="1">
    <location>
        <begin position="394"/>
        <end position="404"/>
    </location>
</feature>
<dbReference type="Proteomes" id="UP000076078">
    <property type="component" value="Unassembled WGS sequence"/>
</dbReference>
<dbReference type="PANTHER" id="PTHR32046">
    <property type="entry name" value="G DOMAIN-CONTAINING PROTEIN"/>
    <property type="match status" value="1"/>
</dbReference>
<dbReference type="STRING" id="361077.A0A151ZH32"/>
<dbReference type="PANTHER" id="PTHR32046:SF12">
    <property type="entry name" value="AIG1-TYPE G DOMAIN-CONTAINING PROTEIN"/>
    <property type="match status" value="1"/>
</dbReference>
<dbReference type="InParanoid" id="A0A151ZH32"/>
<dbReference type="OMA" id="ECFISER"/>
<feature type="domain" description="DUF8206" evidence="2">
    <location>
        <begin position="203"/>
        <end position="248"/>
    </location>
</feature>
<protein>
    <recommendedName>
        <fullName evidence="2">DUF8206 domain-containing protein</fullName>
    </recommendedName>
</protein>